<keyword evidence="2" id="KW-1185">Reference proteome</keyword>
<accession>A0ABQ9Y2E0</accession>
<evidence type="ECO:0000313" key="1">
    <source>
        <dbReference type="EMBL" id="KAK2957915.1"/>
    </source>
</evidence>
<gene>
    <name evidence="1" type="ORF">BLNAU_7091</name>
</gene>
<organism evidence="1 2">
    <name type="scientific">Blattamonas nauphoetae</name>
    <dbReference type="NCBI Taxonomy" id="2049346"/>
    <lineage>
        <taxon>Eukaryota</taxon>
        <taxon>Metamonada</taxon>
        <taxon>Preaxostyla</taxon>
        <taxon>Oxymonadida</taxon>
        <taxon>Blattamonas</taxon>
    </lineage>
</organism>
<reference evidence="1 2" key="1">
    <citation type="journal article" date="2022" name="bioRxiv">
        <title>Genomics of Preaxostyla Flagellates Illuminates Evolutionary Transitions and the Path Towards Mitochondrial Loss.</title>
        <authorList>
            <person name="Novak L.V.F."/>
            <person name="Treitli S.C."/>
            <person name="Pyrih J."/>
            <person name="Halakuc P."/>
            <person name="Pipaliya S.V."/>
            <person name="Vacek V."/>
            <person name="Brzon O."/>
            <person name="Soukal P."/>
            <person name="Eme L."/>
            <person name="Dacks J.B."/>
            <person name="Karnkowska A."/>
            <person name="Elias M."/>
            <person name="Hampl V."/>
        </authorList>
    </citation>
    <scope>NUCLEOTIDE SEQUENCE [LARGE SCALE GENOMIC DNA]</scope>
    <source>
        <strain evidence="1">NAU3</strain>
        <tissue evidence="1">Gut</tissue>
    </source>
</reference>
<dbReference type="EMBL" id="JARBJD010000042">
    <property type="protein sequence ID" value="KAK2957915.1"/>
    <property type="molecule type" value="Genomic_DNA"/>
</dbReference>
<evidence type="ECO:0000313" key="2">
    <source>
        <dbReference type="Proteomes" id="UP001281761"/>
    </source>
</evidence>
<protein>
    <submittedName>
        <fullName evidence="1">Uncharacterized protein</fullName>
    </submittedName>
</protein>
<name>A0ABQ9Y2E0_9EUKA</name>
<dbReference type="Proteomes" id="UP001281761">
    <property type="component" value="Unassembled WGS sequence"/>
</dbReference>
<sequence length="116" mass="12830">MRERGIVRKAELPNRCPFVLRREWTSGGASSLTVDTTFDNSCVASDGIDGGRVGGIVECSKWVSCPLPTSIPAEEGSFQERWSERSSAAQLPPTAFFNVEQLCFEYPPTLRCRLSK</sequence>
<comment type="caution">
    <text evidence="1">The sequence shown here is derived from an EMBL/GenBank/DDBJ whole genome shotgun (WGS) entry which is preliminary data.</text>
</comment>
<proteinExistence type="predicted"/>